<evidence type="ECO:0000256" key="1">
    <source>
        <dbReference type="SAM" id="MobiDB-lite"/>
    </source>
</evidence>
<feature type="region of interest" description="Disordered" evidence="1">
    <location>
        <begin position="157"/>
        <end position="311"/>
    </location>
</feature>
<dbReference type="Pfam" id="PF11064">
    <property type="entry name" value="DUF2865"/>
    <property type="match status" value="1"/>
</dbReference>
<feature type="compositionally biased region" description="Low complexity" evidence="1">
    <location>
        <begin position="327"/>
        <end position="340"/>
    </location>
</feature>
<feature type="compositionally biased region" description="Low complexity" evidence="1">
    <location>
        <begin position="236"/>
        <end position="256"/>
    </location>
</feature>
<gene>
    <name evidence="2" type="ORF">GCM10007036_37490</name>
</gene>
<organism evidence="2 3">
    <name type="scientific">Alsobacter metallidurans</name>
    <dbReference type="NCBI Taxonomy" id="340221"/>
    <lineage>
        <taxon>Bacteria</taxon>
        <taxon>Pseudomonadati</taxon>
        <taxon>Pseudomonadota</taxon>
        <taxon>Alphaproteobacteria</taxon>
        <taxon>Hyphomicrobiales</taxon>
        <taxon>Alsobacteraceae</taxon>
        <taxon>Alsobacter</taxon>
    </lineage>
</organism>
<evidence type="ECO:0008006" key="4">
    <source>
        <dbReference type="Google" id="ProtNLM"/>
    </source>
</evidence>
<feature type="compositionally biased region" description="Low complexity" evidence="1">
    <location>
        <begin position="278"/>
        <end position="311"/>
    </location>
</feature>
<dbReference type="Proteomes" id="UP000603912">
    <property type="component" value="Unassembled WGS sequence"/>
</dbReference>
<accession>A0A917IBS2</accession>
<sequence>MVSHAGSWTWQLFVTMTKTFPAVTVLLGLIVASSALAQGCEDQRRWPWSDRKAITAALRSEYMQLHASYEAMSCTGRPSVLTGAERYCGTVADRLVAIHHELERNHWLGKRVTACGPEGTRPPLALEPVDEEIPAASDAPAKASGSRVAKSYNTATQAKAVAPQPDKAPVEVAAPAARPSDARDSRRASVKTASASQEAGPISAEAPAPTGALNSQAAPAVQPKRRPAPKTRNADVASQPGPAQVQAAASQQQFQAGDHETPELTAPAPPKLLRAKRPLAPAKASAPDAAPAEPPVTSTSTTLPVLPQSTPRLSTARPLLAARADHPAPSTPTKASAPPTSFVPPARPREAVAAAASPEATLALVSQFAAEPESAAAIGAGYYATVSNAGLYTAAEPPIEPAGSPARKRFMAKGGRFACVRSCDGFYFPLNQSVRGGDAQDMCTSLCPGARTEVYRVPQGGRMADAVSVKGQRYADLRSAFLYRRKVNAGCGCKVQGQSWEALLRPAERVLASPHRDPILDEATADRLSRAQLRAKLRAEAAQEAASREPAAQQAAGGAPPIAPQRQPNRPTPAAQRLEEPRQEHEPAETGSIRSHRRR</sequence>
<feature type="region of interest" description="Disordered" evidence="1">
    <location>
        <begin position="324"/>
        <end position="345"/>
    </location>
</feature>
<dbReference type="EMBL" id="BMES01000002">
    <property type="protein sequence ID" value="GGH28345.1"/>
    <property type="molecule type" value="Genomic_DNA"/>
</dbReference>
<feature type="compositionally biased region" description="Basic and acidic residues" evidence="1">
    <location>
        <begin position="577"/>
        <end position="588"/>
    </location>
</feature>
<name>A0A917IBS2_9HYPH</name>
<protein>
    <recommendedName>
        <fullName evidence="4">DUF2865 domain-containing protein</fullName>
    </recommendedName>
</protein>
<evidence type="ECO:0000313" key="2">
    <source>
        <dbReference type="EMBL" id="GGH28345.1"/>
    </source>
</evidence>
<comment type="caution">
    <text evidence="2">The sequence shown here is derived from an EMBL/GenBank/DDBJ whole genome shotgun (WGS) entry which is preliminary data.</text>
</comment>
<reference evidence="2" key="2">
    <citation type="submission" date="2020-09" db="EMBL/GenBank/DDBJ databases">
        <authorList>
            <person name="Sun Q."/>
            <person name="Zhou Y."/>
        </authorList>
    </citation>
    <scope>NUCLEOTIDE SEQUENCE</scope>
    <source>
        <strain evidence="2">CGMCC 1.12214</strain>
    </source>
</reference>
<feature type="region of interest" description="Disordered" evidence="1">
    <location>
        <begin position="539"/>
        <end position="599"/>
    </location>
</feature>
<feature type="compositionally biased region" description="Low complexity" evidence="1">
    <location>
        <begin position="539"/>
        <end position="568"/>
    </location>
</feature>
<feature type="compositionally biased region" description="Low complexity" evidence="1">
    <location>
        <begin position="170"/>
        <end position="179"/>
    </location>
</feature>
<evidence type="ECO:0000313" key="3">
    <source>
        <dbReference type="Proteomes" id="UP000603912"/>
    </source>
</evidence>
<keyword evidence="3" id="KW-1185">Reference proteome</keyword>
<dbReference type="InterPro" id="IPR021293">
    <property type="entry name" value="DUF2865"/>
</dbReference>
<dbReference type="AlphaFoldDB" id="A0A917IBS2"/>
<proteinExistence type="predicted"/>
<reference evidence="2" key="1">
    <citation type="journal article" date="2014" name="Int. J. Syst. Evol. Microbiol.">
        <title>Complete genome sequence of Corynebacterium casei LMG S-19264T (=DSM 44701T), isolated from a smear-ripened cheese.</title>
        <authorList>
            <consortium name="US DOE Joint Genome Institute (JGI-PGF)"/>
            <person name="Walter F."/>
            <person name="Albersmeier A."/>
            <person name="Kalinowski J."/>
            <person name="Ruckert C."/>
        </authorList>
    </citation>
    <scope>NUCLEOTIDE SEQUENCE</scope>
    <source>
        <strain evidence="2">CGMCC 1.12214</strain>
    </source>
</reference>